<evidence type="ECO:0000313" key="3">
    <source>
        <dbReference type="EMBL" id="PZX14507.1"/>
    </source>
</evidence>
<dbReference type="Pfam" id="PF19798">
    <property type="entry name" value="Sulfotransfer_5"/>
    <property type="match status" value="1"/>
</dbReference>
<evidence type="ECO:0000313" key="4">
    <source>
        <dbReference type="Proteomes" id="UP000248916"/>
    </source>
</evidence>
<dbReference type="InterPro" id="IPR050571">
    <property type="entry name" value="Class-IV_PLP-Dep_Aminotrnsfr"/>
</dbReference>
<dbReference type="Gene3D" id="3.40.50.300">
    <property type="entry name" value="P-loop containing nucleotide triphosphate hydrolases"/>
    <property type="match status" value="1"/>
</dbReference>
<dbReference type="GO" id="GO:0009082">
    <property type="term" value="P:branched-chain amino acid biosynthetic process"/>
    <property type="evidence" value="ECO:0007669"/>
    <property type="project" value="UniProtKB-KW"/>
</dbReference>
<evidence type="ECO:0000256" key="2">
    <source>
        <dbReference type="ARBA" id="ARBA00023304"/>
    </source>
</evidence>
<dbReference type="RefSeq" id="WP_111537977.1">
    <property type="nucleotide sequence ID" value="NZ_QKZL01000013.1"/>
</dbReference>
<dbReference type="OrthoDB" id="272985at2"/>
<dbReference type="PANTHER" id="PTHR42743:SF11">
    <property type="entry name" value="AMINODEOXYCHORISMATE LYASE"/>
    <property type="match status" value="1"/>
</dbReference>
<reference evidence="3 4" key="1">
    <citation type="submission" date="2018-06" db="EMBL/GenBank/DDBJ databases">
        <title>Genomic Encyclopedia of Archaeal and Bacterial Type Strains, Phase II (KMG-II): from individual species to whole genera.</title>
        <authorList>
            <person name="Goeker M."/>
        </authorList>
    </citation>
    <scope>NUCLEOTIDE SEQUENCE [LARGE SCALE GENOMIC DNA]</scope>
    <source>
        <strain evidence="3 4">DSM 22009</strain>
    </source>
</reference>
<name>A0A2W7N8I9_9RHOB</name>
<organism evidence="3 4">
    <name type="scientific">Palleronia aestuarii</name>
    <dbReference type="NCBI Taxonomy" id="568105"/>
    <lineage>
        <taxon>Bacteria</taxon>
        <taxon>Pseudomonadati</taxon>
        <taxon>Pseudomonadota</taxon>
        <taxon>Alphaproteobacteria</taxon>
        <taxon>Rhodobacterales</taxon>
        <taxon>Roseobacteraceae</taxon>
        <taxon>Palleronia</taxon>
    </lineage>
</organism>
<gene>
    <name evidence="3" type="ORF">LX81_02881</name>
</gene>
<evidence type="ECO:0000256" key="1">
    <source>
        <dbReference type="ARBA" id="ARBA00009320"/>
    </source>
</evidence>
<dbReference type="Proteomes" id="UP000248916">
    <property type="component" value="Unassembled WGS sequence"/>
</dbReference>
<evidence type="ECO:0008006" key="5">
    <source>
        <dbReference type="Google" id="ProtNLM"/>
    </source>
</evidence>
<dbReference type="PANTHER" id="PTHR42743">
    <property type="entry name" value="AMINO-ACID AMINOTRANSFERASE"/>
    <property type="match status" value="1"/>
</dbReference>
<keyword evidence="2" id="KW-0028">Amino-acid biosynthesis</keyword>
<comment type="similarity">
    <text evidence="1">Belongs to the class-IV pyridoxal-phosphate-dependent aminotransferase family.</text>
</comment>
<dbReference type="InterPro" id="IPR027417">
    <property type="entry name" value="P-loop_NTPase"/>
</dbReference>
<sequence>MRIVGWSGPRNLSTAMMYAFGARPDCAVSDEPFYAAYLAATGLEHPMRDEILASQPTDPEEVARACAGPVPDGREHWYQKHMCQHMLDGFPLDWAEGAAHVFLIRHPTRVVASYARKRELPSLADLGYERQLELHDRFGGPVLDSAAIRAGPDAALRGLCGALGLSFTEAMLSWPRAGHPSDGVWAVHWYDAVHASGGFAEPEGPLPELDGELRQLADAALPIYEKLAGRAAR</sequence>
<protein>
    <recommendedName>
        <fullName evidence="5">Sulfotransferase family protein</fullName>
    </recommendedName>
</protein>
<dbReference type="EMBL" id="QKZL01000013">
    <property type="protein sequence ID" value="PZX14507.1"/>
    <property type="molecule type" value="Genomic_DNA"/>
</dbReference>
<dbReference type="SUPFAM" id="SSF52540">
    <property type="entry name" value="P-loop containing nucleoside triphosphate hydrolases"/>
    <property type="match status" value="1"/>
</dbReference>
<keyword evidence="4" id="KW-1185">Reference proteome</keyword>
<dbReference type="AlphaFoldDB" id="A0A2W7N8I9"/>
<accession>A0A2W7N8I9</accession>
<proteinExistence type="inferred from homology"/>
<comment type="caution">
    <text evidence="3">The sequence shown here is derived from an EMBL/GenBank/DDBJ whole genome shotgun (WGS) entry which is preliminary data.</text>
</comment>
<keyword evidence="2" id="KW-0100">Branched-chain amino acid biosynthesis</keyword>